<dbReference type="InterPro" id="IPR014729">
    <property type="entry name" value="Rossmann-like_a/b/a_fold"/>
</dbReference>
<dbReference type="RefSeq" id="WP_342788481.1">
    <property type="nucleotide sequence ID" value="NZ_VIWX01000001.1"/>
</dbReference>
<evidence type="ECO:0000313" key="1">
    <source>
        <dbReference type="EMBL" id="TWG07619.1"/>
    </source>
</evidence>
<keyword evidence="2" id="KW-1185">Reference proteome</keyword>
<dbReference type="GO" id="GO:0016829">
    <property type="term" value="F:lyase activity"/>
    <property type="evidence" value="ECO:0007669"/>
    <property type="project" value="UniProtKB-KW"/>
</dbReference>
<dbReference type="PANTHER" id="PTHR38657">
    <property type="entry name" value="SLR1343 PROTEIN"/>
    <property type="match status" value="1"/>
</dbReference>
<dbReference type="Gene3D" id="3.40.50.620">
    <property type="entry name" value="HUPs"/>
    <property type="match status" value="1"/>
</dbReference>
<organism evidence="1 2">
    <name type="scientific">Saccharopolyspora dendranthemae</name>
    <dbReference type="NCBI Taxonomy" id="1181886"/>
    <lineage>
        <taxon>Bacteria</taxon>
        <taxon>Bacillati</taxon>
        <taxon>Actinomycetota</taxon>
        <taxon>Actinomycetes</taxon>
        <taxon>Pseudonocardiales</taxon>
        <taxon>Pseudonocardiaceae</taxon>
        <taxon>Saccharopolyspora</taxon>
    </lineage>
</organism>
<dbReference type="InterPro" id="IPR036134">
    <property type="entry name" value="Crypto/Photolyase_FAD-like_sf"/>
</dbReference>
<dbReference type="AlphaFoldDB" id="A0A561V7N0"/>
<evidence type="ECO:0000313" key="2">
    <source>
        <dbReference type="Proteomes" id="UP000316184"/>
    </source>
</evidence>
<dbReference type="Gene3D" id="1.10.579.10">
    <property type="entry name" value="DNA Cyclobutane Dipyrimidine Photolyase, subunit A, domain 3"/>
    <property type="match status" value="1"/>
</dbReference>
<gene>
    <name evidence="1" type="ORF">FHU35_11236</name>
</gene>
<sequence length="504" mass="57603">MQSVAMRDDAPLWLFGDQLGPHFHSGPEHRHREIVLIESTSALTRRSCHRQKLHLVLSGMRHLADELGSRARIVRADTYRSALRELGTSVVVHEPGSHAAAALVDSMSDEGLVREVVPTAGFARSKDSFARWARAQRRFRMEDFYRDQRQEFDVLMEPGGSPVQGRWNFDSENRQHPPKNASDLGVPVPWHPREDPVDDQVRGNLDQWERDGALRAIGADGPRLFAVTRAEARAALRRFLRYRLPEFGPYQDAMLDADWSMAHALLSVPMNLGLLAPLEVVRAAEREYRSGKASLSSVEGFIRQVLGWREYVWHLYWHFGPSYLRANELNATRPLPEWWKELDGDHVDAECLQVALNGVRDRGWAHHIQRLMVLGNHALQRDYRPAELTEWFATAFVDGFPWVMPVNVIGMSQHADGGRVATKPYASGGAYINRMSDSCRSCRFDPAQRVGEDACPFTAGYWAWMHRHEEQLRGNHRMRQPLATMRGLADLDAIDRQERGRREF</sequence>
<dbReference type="InterPro" id="IPR007357">
    <property type="entry name" value="PhrB-like"/>
</dbReference>
<proteinExistence type="predicted"/>
<dbReference type="PANTHER" id="PTHR38657:SF1">
    <property type="entry name" value="SLR1343 PROTEIN"/>
    <property type="match status" value="1"/>
</dbReference>
<name>A0A561V7N0_9PSEU</name>
<dbReference type="Gene3D" id="1.10.10.1710">
    <property type="entry name" value="Deoxyribodipyrimidine photolyase-related"/>
    <property type="match status" value="1"/>
</dbReference>
<dbReference type="SUPFAM" id="SSF48173">
    <property type="entry name" value="Cryptochrome/photolyase FAD-binding domain"/>
    <property type="match status" value="1"/>
</dbReference>
<dbReference type="Proteomes" id="UP000316184">
    <property type="component" value="Unassembled WGS sequence"/>
</dbReference>
<dbReference type="InterPro" id="IPR052551">
    <property type="entry name" value="UV-DNA_repair_photolyase"/>
</dbReference>
<comment type="caution">
    <text evidence="1">The sequence shown here is derived from an EMBL/GenBank/DDBJ whole genome shotgun (WGS) entry which is preliminary data.</text>
</comment>
<protein>
    <submittedName>
        <fullName evidence="1">Deoxyribodipyrimidine photolyase-related protein</fullName>
    </submittedName>
</protein>
<dbReference type="Pfam" id="PF04244">
    <property type="entry name" value="DPRP"/>
    <property type="match status" value="1"/>
</dbReference>
<dbReference type="EMBL" id="VIWX01000001">
    <property type="protein sequence ID" value="TWG07619.1"/>
    <property type="molecule type" value="Genomic_DNA"/>
</dbReference>
<accession>A0A561V7N0</accession>
<dbReference type="Gene3D" id="1.25.40.80">
    <property type="match status" value="1"/>
</dbReference>
<keyword evidence="1" id="KW-0456">Lyase</keyword>
<reference evidence="1 2" key="1">
    <citation type="submission" date="2019-06" db="EMBL/GenBank/DDBJ databases">
        <title>Sequencing the genomes of 1000 actinobacteria strains.</title>
        <authorList>
            <person name="Klenk H.-P."/>
        </authorList>
    </citation>
    <scope>NUCLEOTIDE SEQUENCE [LARGE SCALE GENOMIC DNA]</scope>
    <source>
        <strain evidence="1 2">DSM 46699</strain>
    </source>
</reference>